<name>A0A9P4PY03_9PEZI</name>
<sequence length="153" mass="16902">MSNTLKTAIPVVLQVGGVTVFNGEIHLSDLLKVITNQPSSKSIIHKSTALNEDQMRQLMTKVDQKTVVFLKRIATNDGSITFREMCQIFDITEWSGFSSRFGKGLTKALRHMTNDATAALVWWVDEEWGTDSDPDGEVYIDGPSLQSLKAVAA</sequence>
<proteinExistence type="predicted"/>
<dbReference type="AlphaFoldDB" id="A0A9P4PY03"/>
<dbReference type="Proteomes" id="UP000799441">
    <property type="component" value="Unassembled WGS sequence"/>
</dbReference>
<comment type="caution">
    <text evidence="1">The sequence shown here is derived from an EMBL/GenBank/DDBJ whole genome shotgun (WGS) entry which is preliminary data.</text>
</comment>
<reference evidence="1" key="1">
    <citation type="journal article" date="2020" name="Stud. Mycol.">
        <title>101 Dothideomycetes genomes: a test case for predicting lifestyles and emergence of pathogens.</title>
        <authorList>
            <person name="Haridas S."/>
            <person name="Albert R."/>
            <person name="Binder M."/>
            <person name="Bloem J."/>
            <person name="Labutti K."/>
            <person name="Salamov A."/>
            <person name="Andreopoulos B."/>
            <person name="Baker S."/>
            <person name="Barry K."/>
            <person name="Bills G."/>
            <person name="Bluhm B."/>
            <person name="Cannon C."/>
            <person name="Castanera R."/>
            <person name="Culley D."/>
            <person name="Daum C."/>
            <person name="Ezra D."/>
            <person name="Gonzalez J."/>
            <person name="Henrissat B."/>
            <person name="Kuo A."/>
            <person name="Liang C."/>
            <person name="Lipzen A."/>
            <person name="Lutzoni F."/>
            <person name="Magnuson J."/>
            <person name="Mondo S."/>
            <person name="Nolan M."/>
            <person name="Ohm R."/>
            <person name="Pangilinan J."/>
            <person name="Park H.-J."/>
            <person name="Ramirez L."/>
            <person name="Alfaro M."/>
            <person name="Sun H."/>
            <person name="Tritt A."/>
            <person name="Yoshinaga Y."/>
            <person name="Zwiers L.-H."/>
            <person name="Turgeon B."/>
            <person name="Goodwin S."/>
            <person name="Spatafora J."/>
            <person name="Crous P."/>
            <person name="Grigoriev I."/>
        </authorList>
    </citation>
    <scope>NUCLEOTIDE SEQUENCE</scope>
    <source>
        <strain evidence="1">CBS 116435</strain>
    </source>
</reference>
<keyword evidence="2" id="KW-1185">Reference proteome</keyword>
<evidence type="ECO:0000313" key="1">
    <source>
        <dbReference type="EMBL" id="KAF2715900.1"/>
    </source>
</evidence>
<protein>
    <submittedName>
        <fullName evidence="1">Uncharacterized protein</fullName>
    </submittedName>
</protein>
<evidence type="ECO:0000313" key="2">
    <source>
        <dbReference type="Proteomes" id="UP000799441"/>
    </source>
</evidence>
<gene>
    <name evidence="1" type="ORF">K431DRAFT_308227</name>
</gene>
<accession>A0A9P4PY03</accession>
<organism evidence="1 2">
    <name type="scientific">Polychaeton citri CBS 116435</name>
    <dbReference type="NCBI Taxonomy" id="1314669"/>
    <lineage>
        <taxon>Eukaryota</taxon>
        <taxon>Fungi</taxon>
        <taxon>Dikarya</taxon>
        <taxon>Ascomycota</taxon>
        <taxon>Pezizomycotina</taxon>
        <taxon>Dothideomycetes</taxon>
        <taxon>Dothideomycetidae</taxon>
        <taxon>Capnodiales</taxon>
        <taxon>Capnodiaceae</taxon>
        <taxon>Polychaeton</taxon>
    </lineage>
</organism>
<dbReference type="EMBL" id="MU003931">
    <property type="protein sequence ID" value="KAF2715900.1"/>
    <property type="molecule type" value="Genomic_DNA"/>
</dbReference>